<keyword evidence="2" id="KW-1185">Reference proteome</keyword>
<reference evidence="1" key="1">
    <citation type="submission" date="2023-03" db="EMBL/GenBank/DDBJ databases">
        <title>Massive genome expansion in bonnet fungi (Mycena s.s.) driven by repeated elements and novel gene families across ecological guilds.</title>
        <authorList>
            <consortium name="Lawrence Berkeley National Laboratory"/>
            <person name="Harder C.B."/>
            <person name="Miyauchi S."/>
            <person name="Viragh M."/>
            <person name="Kuo A."/>
            <person name="Thoen E."/>
            <person name="Andreopoulos B."/>
            <person name="Lu D."/>
            <person name="Skrede I."/>
            <person name="Drula E."/>
            <person name="Henrissat B."/>
            <person name="Morin E."/>
            <person name="Kohler A."/>
            <person name="Barry K."/>
            <person name="LaButti K."/>
            <person name="Morin E."/>
            <person name="Salamov A."/>
            <person name="Lipzen A."/>
            <person name="Mereny Z."/>
            <person name="Hegedus B."/>
            <person name="Baldrian P."/>
            <person name="Stursova M."/>
            <person name="Weitz H."/>
            <person name="Taylor A."/>
            <person name="Grigoriev I.V."/>
            <person name="Nagy L.G."/>
            <person name="Martin F."/>
            <person name="Kauserud H."/>
        </authorList>
    </citation>
    <scope>NUCLEOTIDE SEQUENCE</scope>
    <source>
        <strain evidence="1">CBHHK182m</strain>
    </source>
</reference>
<dbReference type="AlphaFoldDB" id="A0AAD7HSE5"/>
<evidence type="ECO:0000313" key="1">
    <source>
        <dbReference type="EMBL" id="KAJ7727226.1"/>
    </source>
</evidence>
<proteinExistence type="predicted"/>
<sequence>VALPTGVKNYKDITTDLPMFTHSIGDFFDIWSPTSFEVIRLKSADAGIDFGSIVSEAAFIQTTNAEVQGFYGGLELGVQTSNAPIKATSLMFGSHDGSESKVTLTTSNGEIKSLLGFSSDYTNHTLRATIHTTLAPLTIDAPRLMTDSRFVLDASTTVSPATVHVGAEFEGTYDIRTSVVEAEVEVAPDVRDPMGQGRQRTVTVMKERGGRRAQGRVYWGKEGDSEEGGVKRGSVKVSTSVSPVKLMF</sequence>
<dbReference type="Proteomes" id="UP001215598">
    <property type="component" value="Unassembled WGS sequence"/>
</dbReference>
<accession>A0AAD7HSE5</accession>
<feature type="non-terminal residue" evidence="1">
    <location>
        <position position="248"/>
    </location>
</feature>
<comment type="caution">
    <text evidence="1">The sequence shown here is derived from an EMBL/GenBank/DDBJ whole genome shotgun (WGS) entry which is preliminary data.</text>
</comment>
<evidence type="ECO:0000313" key="2">
    <source>
        <dbReference type="Proteomes" id="UP001215598"/>
    </source>
</evidence>
<gene>
    <name evidence="1" type="ORF">B0H16DRAFT_1591073</name>
</gene>
<dbReference type="EMBL" id="JARKIB010000181">
    <property type="protein sequence ID" value="KAJ7727226.1"/>
    <property type="molecule type" value="Genomic_DNA"/>
</dbReference>
<name>A0AAD7HSE5_9AGAR</name>
<organism evidence="1 2">
    <name type="scientific">Mycena metata</name>
    <dbReference type="NCBI Taxonomy" id="1033252"/>
    <lineage>
        <taxon>Eukaryota</taxon>
        <taxon>Fungi</taxon>
        <taxon>Dikarya</taxon>
        <taxon>Basidiomycota</taxon>
        <taxon>Agaricomycotina</taxon>
        <taxon>Agaricomycetes</taxon>
        <taxon>Agaricomycetidae</taxon>
        <taxon>Agaricales</taxon>
        <taxon>Marasmiineae</taxon>
        <taxon>Mycenaceae</taxon>
        <taxon>Mycena</taxon>
    </lineage>
</organism>
<protein>
    <submittedName>
        <fullName evidence="1">Uncharacterized protein</fullName>
    </submittedName>
</protein>